<proteinExistence type="predicted"/>
<dbReference type="InterPro" id="IPR037518">
    <property type="entry name" value="MPN"/>
</dbReference>
<dbReference type="Gene3D" id="1.10.10.10">
    <property type="entry name" value="Winged helix-like DNA-binding domain superfamily/Winged helix DNA-binding domain"/>
    <property type="match status" value="1"/>
</dbReference>
<dbReference type="InterPro" id="IPR009057">
    <property type="entry name" value="Homeodomain-like_sf"/>
</dbReference>
<dbReference type="Gene3D" id="3.40.140.10">
    <property type="entry name" value="Cytidine Deaminase, domain 2"/>
    <property type="match status" value="1"/>
</dbReference>
<dbReference type="AlphaFoldDB" id="A0A9N9CBK0"/>
<dbReference type="EMBL" id="CAJVPJ010001486">
    <property type="protein sequence ID" value="CAG8593132.1"/>
    <property type="molecule type" value="Genomic_DNA"/>
</dbReference>
<dbReference type="InterPro" id="IPR007526">
    <property type="entry name" value="SWIRM"/>
</dbReference>
<keyword evidence="5" id="KW-1185">Reference proteome</keyword>
<protein>
    <submittedName>
        <fullName evidence="4">11065_t:CDS:1</fullName>
    </submittedName>
</protein>
<reference evidence="4" key="1">
    <citation type="submission" date="2021-06" db="EMBL/GenBank/DDBJ databases">
        <authorList>
            <person name="Kallberg Y."/>
            <person name="Tangrot J."/>
            <person name="Rosling A."/>
        </authorList>
    </citation>
    <scope>NUCLEOTIDE SEQUENCE</scope>
    <source>
        <strain evidence="4">IA702</strain>
    </source>
</reference>
<evidence type="ECO:0000259" key="2">
    <source>
        <dbReference type="PROSITE" id="PS50249"/>
    </source>
</evidence>
<keyword evidence="1" id="KW-0238">DNA-binding</keyword>
<dbReference type="Proteomes" id="UP000789572">
    <property type="component" value="Unassembled WGS sequence"/>
</dbReference>
<name>A0A9N9CBK0_9GLOM</name>
<organism evidence="4 5">
    <name type="scientific">Paraglomus occultum</name>
    <dbReference type="NCBI Taxonomy" id="144539"/>
    <lineage>
        <taxon>Eukaryota</taxon>
        <taxon>Fungi</taxon>
        <taxon>Fungi incertae sedis</taxon>
        <taxon>Mucoromycota</taxon>
        <taxon>Glomeromycotina</taxon>
        <taxon>Glomeromycetes</taxon>
        <taxon>Paraglomerales</taxon>
        <taxon>Paraglomeraceae</taxon>
        <taxon>Paraglomus</taxon>
    </lineage>
</organism>
<feature type="domain" description="MPN" evidence="2">
    <location>
        <begin position="217"/>
        <end position="354"/>
    </location>
</feature>
<dbReference type="Pfam" id="PF01398">
    <property type="entry name" value="JAB"/>
    <property type="match status" value="1"/>
</dbReference>
<dbReference type="SUPFAM" id="SSF102712">
    <property type="entry name" value="JAB1/MPN domain"/>
    <property type="match status" value="1"/>
</dbReference>
<dbReference type="OrthoDB" id="118550at2759"/>
<evidence type="ECO:0000256" key="1">
    <source>
        <dbReference type="ARBA" id="ARBA00023125"/>
    </source>
</evidence>
<evidence type="ECO:0000313" key="4">
    <source>
        <dbReference type="EMBL" id="CAG8593132.1"/>
    </source>
</evidence>
<dbReference type="GO" id="GO:0010468">
    <property type="term" value="P:regulation of gene expression"/>
    <property type="evidence" value="ECO:0007669"/>
    <property type="project" value="UniProtKB-ARBA"/>
</dbReference>
<comment type="caution">
    <text evidence="4">The sequence shown here is derived from an EMBL/GenBank/DDBJ whole genome shotgun (WGS) entry which is preliminary data.</text>
</comment>
<accession>A0A9N9CBK0</accession>
<dbReference type="InterPro" id="IPR000555">
    <property type="entry name" value="JAMM/MPN+_dom"/>
</dbReference>
<dbReference type="PROSITE" id="PS50249">
    <property type="entry name" value="MPN"/>
    <property type="match status" value="1"/>
</dbReference>
<dbReference type="PANTHER" id="PTHR10410">
    <property type="entry name" value="EUKARYOTIC TRANSLATION INITIATION FACTOR 3 -RELATED"/>
    <property type="match status" value="1"/>
</dbReference>
<evidence type="ECO:0000259" key="3">
    <source>
        <dbReference type="PROSITE" id="PS50934"/>
    </source>
</evidence>
<dbReference type="GO" id="GO:0008237">
    <property type="term" value="F:metallopeptidase activity"/>
    <property type="evidence" value="ECO:0007669"/>
    <property type="project" value="InterPro"/>
</dbReference>
<dbReference type="InterPro" id="IPR050242">
    <property type="entry name" value="JAMM_MPN+_peptidase_M67A"/>
</dbReference>
<dbReference type="Pfam" id="PF04433">
    <property type="entry name" value="SWIRM"/>
    <property type="match status" value="1"/>
</dbReference>
<sequence>MEDHINNIATAELLEHSQTKRPQDEVSDYSSENINTFTLAANEGTLTGKTIDRNIITEEEKEANKEFFVGKASKTPENYMCIRNHILDTWVKRQPNYVSKTSVRPALKHYGDMNTIGRVHAYLEKIGAINKDCSIATAVRTRSQLKRKPSDCDEYLGREKLNDDDFEDMIRKRRRSIIDERDEAIFSRDSSMADADDPFRLISPNTYDTFNPPPFQIEIVSNAKLVMDFHAHMTYNEIIGLLGGKYDDKRRVLKIFMAFPCQGTSTGIECEMDPVSEMHANEAFAARGFDVVGWYHSHPTFDPQPSLRDIENQAQYQELFRHEDGVEPFIGIIITPYDKLKPSNVSQFQFIFVGPDLEPLGSHRLPYTCDADTIRNDTLPDEVFAQLVEIVRDFQDSANRVNMWDVYRAKESTLRLDKLIESLTAHLFLSPDEQQCYLDRIREMVEIEFSENGENSSGSNRQSDDSN</sequence>
<gene>
    <name evidence="4" type="ORF">POCULU_LOCUS7077</name>
</gene>
<dbReference type="GO" id="GO:0003677">
    <property type="term" value="F:DNA binding"/>
    <property type="evidence" value="ECO:0007669"/>
    <property type="project" value="UniProtKB-KW"/>
</dbReference>
<dbReference type="SUPFAM" id="SSF46689">
    <property type="entry name" value="Homeodomain-like"/>
    <property type="match status" value="1"/>
</dbReference>
<dbReference type="SMART" id="SM00232">
    <property type="entry name" value="JAB_MPN"/>
    <property type="match status" value="1"/>
</dbReference>
<evidence type="ECO:0000313" key="5">
    <source>
        <dbReference type="Proteomes" id="UP000789572"/>
    </source>
</evidence>
<dbReference type="PROSITE" id="PS50934">
    <property type="entry name" value="SWIRM"/>
    <property type="match status" value="1"/>
</dbReference>
<feature type="domain" description="SWIRM" evidence="3">
    <location>
        <begin position="42"/>
        <end position="140"/>
    </location>
</feature>
<dbReference type="InterPro" id="IPR036388">
    <property type="entry name" value="WH-like_DNA-bd_sf"/>
</dbReference>
<dbReference type="CDD" id="cd08067">
    <property type="entry name" value="MPN_2A_DUB"/>
    <property type="match status" value="1"/>
</dbReference>